<dbReference type="Proteomes" id="UP001570846">
    <property type="component" value="Unassembled WGS sequence"/>
</dbReference>
<feature type="domain" description="DUF6250" evidence="1">
    <location>
        <begin position="83"/>
        <end position="241"/>
    </location>
</feature>
<reference evidence="3 5" key="3">
    <citation type="submission" date="2024-08" db="EMBL/GenBank/DDBJ databases">
        <authorList>
            <person name="Wei W."/>
        </authorList>
    </citation>
    <scope>NUCLEOTIDE SEQUENCE [LARGE SCALE GENOMIC DNA]</scope>
    <source>
        <strain evidence="3 5">XU2</strain>
    </source>
</reference>
<dbReference type="EMBL" id="VKKZ01000022">
    <property type="protein sequence ID" value="KAA6432313.1"/>
    <property type="molecule type" value="Genomic_DNA"/>
</dbReference>
<name>A0A5M8QB34_9BACT</name>
<dbReference type="GO" id="GO:0008168">
    <property type="term" value="F:methyltransferase activity"/>
    <property type="evidence" value="ECO:0007669"/>
    <property type="project" value="UniProtKB-KW"/>
</dbReference>
<reference evidence="2 4" key="2">
    <citation type="submission" date="2019-09" db="EMBL/GenBank/DDBJ databases">
        <title>A bacterium isolated from glacier soil.</title>
        <authorList>
            <person name="Liu Q."/>
        </authorList>
    </citation>
    <scope>NUCLEOTIDE SEQUENCE [LARGE SCALE GENOMIC DNA]</scope>
    <source>
        <strain evidence="2 4">MDT1-10-3</strain>
    </source>
</reference>
<evidence type="ECO:0000259" key="1">
    <source>
        <dbReference type="Pfam" id="PF19763"/>
    </source>
</evidence>
<proteinExistence type="predicted"/>
<protein>
    <submittedName>
        <fullName evidence="3">DUF6250 domain-containing protein</fullName>
    </submittedName>
    <submittedName>
        <fullName evidence="2">Methyltransferase</fullName>
    </submittedName>
</protein>
<evidence type="ECO:0000313" key="3">
    <source>
        <dbReference type="EMBL" id="MFA1771552.1"/>
    </source>
</evidence>
<dbReference type="AlphaFoldDB" id="A0A5M8QB34"/>
<comment type="caution">
    <text evidence="2">The sequence shown here is derived from an EMBL/GenBank/DDBJ whole genome shotgun (WGS) entry which is preliminary data.</text>
</comment>
<keyword evidence="5" id="KW-1185">Reference proteome</keyword>
<dbReference type="RefSeq" id="WP_149099345.1">
    <property type="nucleotide sequence ID" value="NZ_BMMG01000005.1"/>
</dbReference>
<dbReference type="InterPro" id="IPR046217">
    <property type="entry name" value="DUF6250"/>
</dbReference>
<keyword evidence="2" id="KW-0489">Methyltransferase</keyword>
<evidence type="ECO:0000313" key="2">
    <source>
        <dbReference type="EMBL" id="KAA6432313.1"/>
    </source>
</evidence>
<sequence length="247" mass="28141">MKEVKFLGLLFSFSLLVFVGSCVPQTGATTGSGAVPQKSRAFYQKAELLYEDNFDSDLRNWVVEAQLSPSSKVHVQGGKLVLDVAGGATVWFNKKLSGNLLIEFKRKVLVGNGKNDRLSDLNQFWMALDPKNGNLFTRSGEFSQYDSLLLYYVGFGGNTNSTTRFRKYTGNGERVLYTDLTDTAHLLQPNKEYFITIVVKDGITKFYVDQEEYFSFQDPEPLREGYFGFRTVQSRQEIDDFKVYRIR</sequence>
<dbReference type="OrthoDB" id="262615at2"/>
<keyword evidence="2" id="KW-0808">Transferase</keyword>
<dbReference type="Gene3D" id="2.60.120.200">
    <property type="match status" value="1"/>
</dbReference>
<dbReference type="GO" id="GO:0032259">
    <property type="term" value="P:methylation"/>
    <property type="evidence" value="ECO:0007669"/>
    <property type="project" value="UniProtKB-KW"/>
</dbReference>
<dbReference type="PROSITE" id="PS51257">
    <property type="entry name" value="PROKAR_LIPOPROTEIN"/>
    <property type="match status" value="1"/>
</dbReference>
<gene>
    <name evidence="3" type="ORF">ACD591_09640</name>
    <name evidence="2" type="ORF">FOE74_14475</name>
</gene>
<organism evidence="2 4">
    <name type="scientific">Rufibacter glacialis</name>
    <dbReference type="NCBI Taxonomy" id="1259555"/>
    <lineage>
        <taxon>Bacteria</taxon>
        <taxon>Pseudomonadati</taxon>
        <taxon>Bacteroidota</taxon>
        <taxon>Cytophagia</taxon>
        <taxon>Cytophagales</taxon>
        <taxon>Hymenobacteraceae</taxon>
        <taxon>Rufibacter</taxon>
    </lineage>
</organism>
<dbReference type="EMBL" id="JBGOGF010000004">
    <property type="protein sequence ID" value="MFA1771552.1"/>
    <property type="molecule type" value="Genomic_DNA"/>
</dbReference>
<dbReference type="Pfam" id="PF19763">
    <property type="entry name" value="DUF6250"/>
    <property type="match status" value="1"/>
</dbReference>
<evidence type="ECO:0000313" key="5">
    <source>
        <dbReference type="Proteomes" id="UP001570846"/>
    </source>
</evidence>
<reference evidence="2 4" key="1">
    <citation type="submission" date="2019-07" db="EMBL/GenBank/DDBJ databases">
        <authorList>
            <person name="Qu J.-H."/>
        </authorList>
    </citation>
    <scope>NUCLEOTIDE SEQUENCE [LARGE SCALE GENOMIC DNA]</scope>
    <source>
        <strain evidence="2 4">MDT1-10-3</strain>
    </source>
</reference>
<dbReference type="Proteomes" id="UP000323866">
    <property type="component" value="Unassembled WGS sequence"/>
</dbReference>
<accession>A0A5M8QB34</accession>
<evidence type="ECO:0000313" key="4">
    <source>
        <dbReference type="Proteomes" id="UP000323866"/>
    </source>
</evidence>